<comment type="caution">
    <text evidence="3">The sequence shown here is derived from an EMBL/GenBank/DDBJ whole genome shotgun (WGS) entry which is preliminary data.</text>
</comment>
<evidence type="ECO:0000256" key="1">
    <source>
        <dbReference type="SAM" id="Phobius"/>
    </source>
</evidence>
<name>A0A0B4DX63_9CAUL</name>
<dbReference type="RefSeq" id="WP_039245319.1">
    <property type="nucleotide sequence ID" value="NZ_JWSY01000009.1"/>
</dbReference>
<accession>A0A0B4DX63</accession>
<evidence type="ECO:0000313" key="4">
    <source>
        <dbReference type="Proteomes" id="UP000031166"/>
    </source>
</evidence>
<feature type="chain" id="PRO_5002102844" evidence="2">
    <location>
        <begin position="26"/>
        <end position="82"/>
    </location>
</feature>
<keyword evidence="1" id="KW-1133">Transmembrane helix</keyword>
<gene>
    <name evidence="3" type="ORF">RM53_06410</name>
</gene>
<dbReference type="STRING" id="172043.RM53_06410"/>
<evidence type="ECO:0000313" key="3">
    <source>
        <dbReference type="EMBL" id="KIC58838.1"/>
    </source>
</evidence>
<organism evidence="3 4">
    <name type="scientific">Brevundimonas nasdae</name>
    <dbReference type="NCBI Taxonomy" id="172043"/>
    <lineage>
        <taxon>Bacteria</taxon>
        <taxon>Pseudomonadati</taxon>
        <taxon>Pseudomonadota</taxon>
        <taxon>Alphaproteobacteria</taxon>
        <taxon>Caulobacterales</taxon>
        <taxon>Caulobacteraceae</taxon>
        <taxon>Brevundimonas</taxon>
    </lineage>
</organism>
<sequence>MNTPMVLFMMAMALALISASAAAYSAPADPRASSGGRTRVLAGAILGVAVLILGVGVYQLGHQSGRDQALRDNRAELRSAKV</sequence>
<proteinExistence type="predicted"/>
<keyword evidence="1" id="KW-0812">Transmembrane</keyword>
<feature type="transmembrane region" description="Helical" evidence="1">
    <location>
        <begin position="41"/>
        <end position="61"/>
    </location>
</feature>
<dbReference type="Proteomes" id="UP000031166">
    <property type="component" value="Unassembled WGS sequence"/>
</dbReference>
<protein>
    <submittedName>
        <fullName evidence="3">Uncharacterized protein</fullName>
    </submittedName>
</protein>
<reference evidence="3 4" key="1">
    <citation type="submission" date="2014-12" db="EMBL/GenBank/DDBJ databases">
        <title>Genome sequencing of Brevundimonas nasdae TPW30.</title>
        <authorList>
            <person name="Tan P.W."/>
            <person name="Chan K.-G."/>
        </authorList>
    </citation>
    <scope>NUCLEOTIDE SEQUENCE [LARGE SCALE GENOMIC DNA]</scope>
    <source>
        <strain evidence="3 4">TPW30</strain>
    </source>
</reference>
<keyword evidence="2" id="KW-0732">Signal</keyword>
<feature type="signal peptide" evidence="2">
    <location>
        <begin position="1"/>
        <end position="25"/>
    </location>
</feature>
<keyword evidence="1" id="KW-0472">Membrane</keyword>
<dbReference type="EMBL" id="JWSY01000009">
    <property type="protein sequence ID" value="KIC58838.1"/>
    <property type="molecule type" value="Genomic_DNA"/>
</dbReference>
<dbReference type="AlphaFoldDB" id="A0A0B4DX63"/>
<evidence type="ECO:0000256" key="2">
    <source>
        <dbReference type="SAM" id="SignalP"/>
    </source>
</evidence>